<dbReference type="GO" id="GO:0097363">
    <property type="term" value="F:protein O-acetylglucosaminyltransferase activity"/>
    <property type="evidence" value="ECO:0007669"/>
    <property type="project" value="UniProtKB-EC"/>
</dbReference>
<comment type="caution">
    <text evidence="10">The sequence shown here is derived from an EMBL/GenBank/DDBJ whole genome shotgun (WGS) entry which is preliminary data.</text>
</comment>
<comment type="pathway">
    <text evidence="1">Protein modification; protein glycosylation.</text>
</comment>
<evidence type="ECO:0000256" key="4">
    <source>
        <dbReference type="ARBA" id="ARBA00022676"/>
    </source>
</evidence>
<name>A0A318KU43_9NEIS</name>
<dbReference type="EMBL" id="QJKI01000008">
    <property type="protein sequence ID" value="PXX79216.1"/>
    <property type="molecule type" value="Genomic_DNA"/>
</dbReference>
<dbReference type="EC" id="2.4.1.255" evidence="3"/>
<keyword evidence="4" id="KW-0328">Glycosyltransferase</keyword>
<dbReference type="Gene3D" id="3.40.50.11380">
    <property type="match status" value="1"/>
</dbReference>
<dbReference type="Pfam" id="PF13424">
    <property type="entry name" value="TPR_12"/>
    <property type="match status" value="1"/>
</dbReference>
<dbReference type="Gene3D" id="3.40.50.2000">
    <property type="entry name" value="Glycogen Phosphorylase B"/>
    <property type="match status" value="1"/>
</dbReference>
<evidence type="ECO:0000256" key="7">
    <source>
        <dbReference type="ARBA" id="ARBA00022803"/>
    </source>
</evidence>
<keyword evidence="7 8" id="KW-0802">TPR repeat</keyword>
<evidence type="ECO:0000256" key="2">
    <source>
        <dbReference type="ARBA" id="ARBA00005386"/>
    </source>
</evidence>
<accession>A0A318KU43</accession>
<reference evidence="10 11" key="1">
    <citation type="submission" date="2018-05" db="EMBL/GenBank/DDBJ databases">
        <title>Genomic Encyclopedia of Type Strains, Phase IV (KMG-IV): sequencing the most valuable type-strain genomes for metagenomic binning, comparative biology and taxonomic classification.</title>
        <authorList>
            <person name="Goeker M."/>
        </authorList>
    </citation>
    <scope>NUCLEOTIDE SEQUENCE [LARGE SCALE GENOMIC DNA]</scope>
    <source>
        <strain evidence="10 11">DSM 29661</strain>
    </source>
</reference>
<keyword evidence="11" id="KW-1185">Reference proteome</keyword>
<dbReference type="InterPro" id="IPR019734">
    <property type="entry name" value="TPR_rpt"/>
</dbReference>
<feature type="repeat" description="TPR" evidence="8">
    <location>
        <begin position="358"/>
        <end position="391"/>
    </location>
</feature>
<evidence type="ECO:0000256" key="3">
    <source>
        <dbReference type="ARBA" id="ARBA00011970"/>
    </source>
</evidence>
<dbReference type="RefSeq" id="WP_146215100.1">
    <property type="nucleotide sequence ID" value="NZ_QJKI01000008.1"/>
</dbReference>
<feature type="repeat" description="TPR" evidence="8">
    <location>
        <begin position="324"/>
        <end position="357"/>
    </location>
</feature>
<gene>
    <name evidence="10" type="ORF">DFR34_108109</name>
</gene>
<dbReference type="OrthoDB" id="101857at2"/>
<proteinExistence type="inferred from homology"/>
<dbReference type="Pfam" id="PF13432">
    <property type="entry name" value="TPR_16"/>
    <property type="match status" value="1"/>
</dbReference>
<dbReference type="AlphaFoldDB" id="A0A318KU43"/>
<evidence type="ECO:0000313" key="10">
    <source>
        <dbReference type="EMBL" id="PXX79216.1"/>
    </source>
</evidence>
<dbReference type="Pfam" id="PF13414">
    <property type="entry name" value="TPR_11"/>
    <property type="match status" value="2"/>
</dbReference>
<feature type="repeat" description="TPR" evidence="8">
    <location>
        <begin position="222"/>
        <end position="255"/>
    </location>
</feature>
<dbReference type="SMART" id="SM00028">
    <property type="entry name" value="TPR"/>
    <property type="match status" value="9"/>
</dbReference>
<evidence type="ECO:0000256" key="6">
    <source>
        <dbReference type="ARBA" id="ARBA00022737"/>
    </source>
</evidence>
<dbReference type="PROSITE" id="PS50005">
    <property type="entry name" value="TPR"/>
    <property type="match status" value="6"/>
</dbReference>
<dbReference type="Proteomes" id="UP000247555">
    <property type="component" value="Unassembled WGS sequence"/>
</dbReference>
<dbReference type="InterPro" id="IPR029489">
    <property type="entry name" value="OGT/SEC/SPY_C"/>
</dbReference>
<evidence type="ECO:0000259" key="9">
    <source>
        <dbReference type="Pfam" id="PF13844"/>
    </source>
</evidence>
<comment type="similarity">
    <text evidence="2">Belongs to the glycosyltransferase 41 family. O-GlcNAc transferase subfamily.</text>
</comment>
<dbReference type="InterPro" id="IPR011990">
    <property type="entry name" value="TPR-like_helical_dom_sf"/>
</dbReference>
<evidence type="ECO:0000313" key="11">
    <source>
        <dbReference type="Proteomes" id="UP000247555"/>
    </source>
</evidence>
<dbReference type="PANTHER" id="PTHR44835">
    <property type="entry name" value="UDP-N-ACETYLGLUCOSAMINE--PEPTIDE N-ACETYLGLUCOSAMINYLTRANSFERASE SPINDLY-RELATED"/>
    <property type="match status" value="1"/>
</dbReference>
<feature type="repeat" description="TPR" evidence="8">
    <location>
        <begin position="188"/>
        <end position="221"/>
    </location>
</feature>
<dbReference type="PANTHER" id="PTHR44835:SF1">
    <property type="entry name" value="PROTEIN O-GLCNAC TRANSFERASE"/>
    <property type="match status" value="1"/>
</dbReference>
<organism evidence="10 11">
    <name type="scientific">Rivihabitans pingtungensis</name>
    <dbReference type="NCBI Taxonomy" id="1054498"/>
    <lineage>
        <taxon>Bacteria</taxon>
        <taxon>Pseudomonadati</taxon>
        <taxon>Pseudomonadota</taxon>
        <taxon>Betaproteobacteria</taxon>
        <taxon>Neisseriales</taxon>
        <taxon>Aquaspirillaceae</taxon>
        <taxon>Rivihabitans</taxon>
    </lineage>
</organism>
<feature type="repeat" description="TPR" evidence="8">
    <location>
        <begin position="256"/>
        <end position="289"/>
    </location>
</feature>
<evidence type="ECO:0000256" key="1">
    <source>
        <dbReference type="ARBA" id="ARBA00004922"/>
    </source>
</evidence>
<feature type="repeat" description="TPR" evidence="8">
    <location>
        <begin position="290"/>
        <end position="323"/>
    </location>
</feature>
<dbReference type="Gene3D" id="1.25.40.10">
    <property type="entry name" value="Tetratricopeptide repeat domain"/>
    <property type="match status" value="5"/>
</dbReference>
<keyword evidence="5 10" id="KW-0808">Transferase</keyword>
<feature type="domain" description="O-GlcNAc transferase C-terminal" evidence="9">
    <location>
        <begin position="437"/>
        <end position="594"/>
    </location>
</feature>
<evidence type="ECO:0000256" key="5">
    <source>
        <dbReference type="ARBA" id="ARBA00022679"/>
    </source>
</evidence>
<protein>
    <recommendedName>
        <fullName evidence="3">protein O-GlcNAc transferase</fullName>
        <ecNumber evidence="3">2.4.1.255</ecNumber>
    </recommendedName>
</protein>
<dbReference type="Pfam" id="PF13844">
    <property type="entry name" value="Glyco_transf_41"/>
    <property type="match status" value="2"/>
</dbReference>
<keyword evidence="6" id="KW-0677">Repeat</keyword>
<sequence length="813" mass="91247">MSTPSIQTRLQAALALQHAGQFAQAIDDYLDILSQHPDQHDAHHQLGVAYWNHGQQEVALTHLQRALQAPQVPGGYWLAVVDALTGLGRHSEAQHWLVKARQRGLPASELLGRAQATNPPPEVQEQMFAHMQREELDACRALTHPLLAQYPAFGHGWKMLAYLFQLNGEYQPALEAGQQATFWLPDDPEVFNNLGISARSVGELALAEQSYRQALALDPNRVDTHYNLSALLYEQGRRREAEPPCRRALELRPNYPAALNNLANMLRERGELGEAEAVCRQALALKPDYVLAHNNLGIILHGQDRSDEAEASYRRALALVPTDLKSLNNLGNLLKSRGRLNEAADCYRAALQQAPDMAELHGNLANVQKDLGELDAALAGFSHAIRLKPAQADTWHNLLLTLQYADHARAADCAHWHRAFAEQFEAPWRGRVAAHPNSREPERRLRVGWVSADFCNHSVSYFTLPLLQALAARPDLGLELYGYSQVLVHDLLSKQLEACCTKWRHVLGLNDDELENCIRRDQIDILIDLSGHTANNRLPVFARKPAPVQVGWLGYPDSSGLTHIDWRITDRHGDPEGADEYYSEKLWRLPEVFCCYRPMIRFPEKRQHPDYAVWPTPALETGYLTFGCCNNIAKLTPTTLKLWAKVLHAVPNSRLLLELAGLEQSTLSHKLLADFAALDVPAERLQLIHRDRAWQYRRYQQIDIALDPFPANGGTSSCDVLWMGVPLVTLSGERFVSRMGATLLHAVGHPEWIAHTAEEYVQIAQRLAADVPALNAIREGLRAETEASPLMDEARFAEVFAGALRGMWREWCK</sequence>
<dbReference type="SUPFAM" id="SSF48452">
    <property type="entry name" value="TPR-like"/>
    <property type="match status" value="2"/>
</dbReference>
<evidence type="ECO:0000256" key="8">
    <source>
        <dbReference type="PROSITE-ProRule" id="PRU00339"/>
    </source>
</evidence>
<feature type="domain" description="O-GlcNAc transferase C-terminal" evidence="9">
    <location>
        <begin position="626"/>
        <end position="797"/>
    </location>
</feature>
<dbReference type="InterPro" id="IPR051939">
    <property type="entry name" value="Glycosyltr_41/O-GlcNAc_trsf"/>
</dbReference>